<organism evidence="2 3">
    <name type="scientific">Coniophora puteana (strain RWD-64-598)</name>
    <name type="common">Brown rot fungus</name>
    <dbReference type="NCBI Taxonomy" id="741705"/>
    <lineage>
        <taxon>Eukaryota</taxon>
        <taxon>Fungi</taxon>
        <taxon>Dikarya</taxon>
        <taxon>Basidiomycota</taxon>
        <taxon>Agaricomycotina</taxon>
        <taxon>Agaricomycetes</taxon>
        <taxon>Agaricomycetidae</taxon>
        <taxon>Boletales</taxon>
        <taxon>Coniophorineae</taxon>
        <taxon>Coniophoraceae</taxon>
        <taxon>Coniophora</taxon>
    </lineage>
</organism>
<evidence type="ECO:0000313" key="2">
    <source>
        <dbReference type="EMBL" id="EIW86900.1"/>
    </source>
</evidence>
<protein>
    <submittedName>
        <fullName evidence="2">Uncharacterized protein</fullName>
    </submittedName>
</protein>
<evidence type="ECO:0000313" key="3">
    <source>
        <dbReference type="Proteomes" id="UP000053558"/>
    </source>
</evidence>
<keyword evidence="3" id="KW-1185">Reference proteome</keyword>
<dbReference type="EMBL" id="JH711573">
    <property type="protein sequence ID" value="EIW86900.1"/>
    <property type="molecule type" value="Genomic_DNA"/>
</dbReference>
<sequence>MSTRRRIGVSIATTEAARRQLMQPVVCWEKQWSSPGGMSNSALKVHKWVRTERKQQFSDDEGEVDEPLAPLPDEPEVVEGDEDVEQDEVAPSVAPEAEADPETAEPSEMPSEPQTKPPSPTPPTLSLEPTAVGGVTEEETSILDPATVEGMDMAGLGPDGTSFEGVNDLTQMESGDDLLGVPIMDTTDDPFATSMEMPTEDEVGATEQLEPAIVQSTTSP</sequence>
<feature type="region of interest" description="Disordered" evidence="1">
    <location>
        <begin position="53"/>
        <end position="220"/>
    </location>
</feature>
<proteinExistence type="predicted"/>
<reference evidence="3" key="1">
    <citation type="journal article" date="2012" name="Science">
        <title>The Paleozoic origin of enzymatic lignin decomposition reconstructed from 31 fungal genomes.</title>
        <authorList>
            <person name="Floudas D."/>
            <person name="Binder M."/>
            <person name="Riley R."/>
            <person name="Barry K."/>
            <person name="Blanchette R.A."/>
            <person name="Henrissat B."/>
            <person name="Martinez A.T."/>
            <person name="Otillar R."/>
            <person name="Spatafora J.W."/>
            <person name="Yadav J.S."/>
            <person name="Aerts A."/>
            <person name="Benoit I."/>
            <person name="Boyd A."/>
            <person name="Carlson A."/>
            <person name="Copeland A."/>
            <person name="Coutinho P.M."/>
            <person name="de Vries R.P."/>
            <person name="Ferreira P."/>
            <person name="Findley K."/>
            <person name="Foster B."/>
            <person name="Gaskell J."/>
            <person name="Glotzer D."/>
            <person name="Gorecki P."/>
            <person name="Heitman J."/>
            <person name="Hesse C."/>
            <person name="Hori C."/>
            <person name="Igarashi K."/>
            <person name="Jurgens J.A."/>
            <person name="Kallen N."/>
            <person name="Kersten P."/>
            <person name="Kohler A."/>
            <person name="Kuees U."/>
            <person name="Kumar T.K.A."/>
            <person name="Kuo A."/>
            <person name="LaButti K."/>
            <person name="Larrondo L.F."/>
            <person name="Lindquist E."/>
            <person name="Ling A."/>
            <person name="Lombard V."/>
            <person name="Lucas S."/>
            <person name="Lundell T."/>
            <person name="Martin R."/>
            <person name="McLaughlin D.J."/>
            <person name="Morgenstern I."/>
            <person name="Morin E."/>
            <person name="Murat C."/>
            <person name="Nagy L.G."/>
            <person name="Nolan M."/>
            <person name="Ohm R.A."/>
            <person name="Patyshakuliyeva A."/>
            <person name="Rokas A."/>
            <person name="Ruiz-Duenas F.J."/>
            <person name="Sabat G."/>
            <person name="Salamov A."/>
            <person name="Samejima M."/>
            <person name="Schmutz J."/>
            <person name="Slot J.C."/>
            <person name="St John F."/>
            <person name="Stenlid J."/>
            <person name="Sun H."/>
            <person name="Sun S."/>
            <person name="Syed K."/>
            <person name="Tsang A."/>
            <person name="Wiebenga A."/>
            <person name="Young D."/>
            <person name="Pisabarro A."/>
            <person name="Eastwood D.C."/>
            <person name="Martin F."/>
            <person name="Cullen D."/>
            <person name="Grigoriev I.V."/>
            <person name="Hibbett D.S."/>
        </authorList>
    </citation>
    <scope>NUCLEOTIDE SEQUENCE [LARGE SCALE GENOMIC DNA]</scope>
    <source>
        <strain evidence="3">RWD-64-598 SS2</strain>
    </source>
</reference>
<dbReference type="GeneID" id="19211724"/>
<dbReference type="AlphaFoldDB" id="A0A5M3N636"/>
<dbReference type="KEGG" id="cput:CONPUDRAFT_95899"/>
<dbReference type="Proteomes" id="UP000053558">
    <property type="component" value="Unassembled WGS sequence"/>
</dbReference>
<dbReference type="OMA" id="PCWEKVW"/>
<accession>A0A5M3N636</accession>
<name>A0A5M3N636_CONPW</name>
<evidence type="ECO:0000256" key="1">
    <source>
        <dbReference type="SAM" id="MobiDB-lite"/>
    </source>
</evidence>
<feature type="non-terminal residue" evidence="2">
    <location>
        <position position="1"/>
    </location>
</feature>
<dbReference type="OrthoDB" id="2595509at2759"/>
<comment type="caution">
    <text evidence="2">The sequence shown here is derived from an EMBL/GenBank/DDBJ whole genome shotgun (WGS) entry which is preliminary data.</text>
</comment>
<gene>
    <name evidence="2" type="ORF">CONPUDRAFT_95899</name>
</gene>
<feature type="compositionally biased region" description="Acidic residues" evidence="1">
    <location>
        <begin position="73"/>
        <end position="88"/>
    </location>
</feature>
<dbReference type="RefSeq" id="XP_007763561.1">
    <property type="nucleotide sequence ID" value="XM_007765371.1"/>
</dbReference>